<proteinExistence type="predicted"/>
<dbReference type="SUPFAM" id="SSF55729">
    <property type="entry name" value="Acyl-CoA N-acyltransferases (Nat)"/>
    <property type="match status" value="1"/>
</dbReference>
<keyword evidence="2" id="KW-0012">Acyltransferase</keyword>
<dbReference type="OrthoDB" id="9795206at2"/>
<dbReference type="Gene3D" id="3.40.630.30">
    <property type="match status" value="1"/>
</dbReference>
<dbReference type="Proteomes" id="UP000049127">
    <property type="component" value="Unassembled WGS sequence"/>
</dbReference>
<dbReference type="EC" id="2.3.1.-" evidence="2"/>
<dbReference type="InterPro" id="IPR000182">
    <property type="entry name" value="GNAT_dom"/>
</dbReference>
<protein>
    <submittedName>
        <fullName evidence="2">N-acetyltransferase GCN5</fullName>
        <ecNumber evidence="2">2.3.1.-</ecNumber>
    </submittedName>
</protein>
<evidence type="ECO:0000313" key="2">
    <source>
        <dbReference type="EMBL" id="CEQ04535.1"/>
    </source>
</evidence>
<keyword evidence="2" id="KW-0808">Transferase</keyword>
<reference evidence="3" key="1">
    <citation type="submission" date="2015-01" db="EMBL/GenBank/DDBJ databases">
        <authorList>
            <person name="Aslett M.A."/>
            <person name="De Silva N."/>
        </authorList>
    </citation>
    <scope>NUCLEOTIDE SEQUENCE [LARGE SCALE GENOMIC DNA]</scope>
    <source>
        <strain evidence="3">R28058</strain>
    </source>
</reference>
<name>A0A0C7R6J5_PARSO</name>
<evidence type="ECO:0000313" key="3">
    <source>
        <dbReference type="Proteomes" id="UP000049127"/>
    </source>
</evidence>
<gene>
    <name evidence="2" type="primary">ydaF</name>
    <name evidence="2" type="ORF">R28058_22681</name>
</gene>
<dbReference type="CDD" id="cd04301">
    <property type="entry name" value="NAT_SF"/>
    <property type="match status" value="1"/>
</dbReference>
<dbReference type="EMBL" id="CEKZ01000003">
    <property type="protein sequence ID" value="CEQ04535.1"/>
    <property type="molecule type" value="Genomic_DNA"/>
</dbReference>
<accession>A0A0C7R6J5</accession>
<dbReference type="PANTHER" id="PTHR43415:SF3">
    <property type="entry name" value="GNAT-FAMILY ACETYLTRANSFERASE"/>
    <property type="match status" value="1"/>
</dbReference>
<feature type="domain" description="N-acetyltransferase" evidence="1">
    <location>
        <begin position="8"/>
        <end position="167"/>
    </location>
</feature>
<dbReference type="PROSITE" id="PS51186">
    <property type="entry name" value="GNAT"/>
    <property type="match status" value="1"/>
</dbReference>
<dbReference type="AlphaFoldDB" id="A0A0C7R6J5"/>
<organism evidence="2 3">
    <name type="scientific">Paraclostridium sordellii</name>
    <name type="common">Clostridium sordellii</name>
    <dbReference type="NCBI Taxonomy" id="1505"/>
    <lineage>
        <taxon>Bacteria</taxon>
        <taxon>Bacillati</taxon>
        <taxon>Bacillota</taxon>
        <taxon>Clostridia</taxon>
        <taxon>Peptostreptococcales</taxon>
        <taxon>Peptostreptococcaceae</taxon>
        <taxon>Paraclostridium</taxon>
    </lineage>
</organism>
<dbReference type="InterPro" id="IPR016181">
    <property type="entry name" value="Acyl_CoA_acyltransferase"/>
</dbReference>
<evidence type="ECO:0000259" key="1">
    <source>
        <dbReference type="PROSITE" id="PS51186"/>
    </source>
</evidence>
<dbReference type="PANTHER" id="PTHR43415">
    <property type="entry name" value="SPERMIDINE N(1)-ACETYLTRANSFERASE"/>
    <property type="match status" value="1"/>
</dbReference>
<dbReference type="GO" id="GO:0016747">
    <property type="term" value="F:acyltransferase activity, transferring groups other than amino-acyl groups"/>
    <property type="evidence" value="ECO:0007669"/>
    <property type="project" value="InterPro"/>
</dbReference>
<dbReference type="RefSeq" id="WP_055342498.1">
    <property type="nucleotide sequence ID" value="NZ_CEKZ01000003.1"/>
</dbReference>
<dbReference type="Pfam" id="PF13302">
    <property type="entry name" value="Acetyltransf_3"/>
    <property type="match status" value="1"/>
</dbReference>
<sequence>MNIRGEKVILRAIEEKDLDILKEMINDDNIESLVGGWSFPVSDFQQKQWFTSLANKTNNLRLIIDAEDVGVVGMCSITNIDWKNRVAECNIKICNRPEFRNKGIGRRAYEALIRYAFEELQIHRLEANVLENNLASNNLHKTCGWKKEGIKREAIFKKGKYHNINIYSLLNSENIKCN</sequence>